<keyword evidence="3" id="KW-0479">Metal-binding</keyword>
<dbReference type="AlphaFoldDB" id="A0A0L0D2G9"/>
<keyword evidence="2" id="KW-0519">Myristate</keyword>
<evidence type="ECO:0000256" key="2">
    <source>
        <dbReference type="ARBA" id="ARBA00022707"/>
    </source>
</evidence>
<dbReference type="InterPro" id="IPR002048">
    <property type="entry name" value="EF_hand_dom"/>
</dbReference>
<evidence type="ECO:0000256" key="1">
    <source>
        <dbReference type="ARBA" id="ARBA00006049"/>
    </source>
</evidence>
<keyword evidence="5" id="KW-0106">Calcium</keyword>
<dbReference type="Proteomes" id="UP000054408">
    <property type="component" value="Unassembled WGS sequence"/>
</dbReference>
<dbReference type="STRING" id="461836.A0A0L0D2G9"/>
<sequence>MDREALKREYERLKNRHDEVDESPRQREEALREIAAMPDMNFTEKELDAIMRRFGIKNTYTKLTRQDFRQIMIEDLDVDDLFMIDSIWRVIDKSKSNSIEFSEFVEALSVMLKGSTEALLNFCYRVYDLNENGVITRDEARLLLKSSLSSDVDDFDVDADNTNLNLLLDLTFRKFTKGVDSSSVITFQQYATAFMEEPLLMECFGQILPYREVSDAILWDIEHPHRW</sequence>
<protein>
    <submittedName>
        <fullName evidence="8">EF-hand calcium-binding domain-containing protein 1</fullName>
    </submittedName>
</protein>
<dbReference type="Gene3D" id="1.10.238.10">
    <property type="entry name" value="EF-hand"/>
    <property type="match status" value="1"/>
</dbReference>
<accession>A0A0L0D2G9</accession>
<keyword evidence="4" id="KW-0677">Repeat</keyword>
<evidence type="ECO:0000256" key="5">
    <source>
        <dbReference type="ARBA" id="ARBA00022837"/>
    </source>
</evidence>
<evidence type="ECO:0000259" key="7">
    <source>
        <dbReference type="PROSITE" id="PS50222"/>
    </source>
</evidence>
<dbReference type="GeneID" id="25562490"/>
<dbReference type="SMART" id="SM00054">
    <property type="entry name" value="EFh"/>
    <property type="match status" value="2"/>
</dbReference>
<evidence type="ECO:0000256" key="6">
    <source>
        <dbReference type="ARBA" id="ARBA00023288"/>
    </source>
</evidence>
<evidence type="ECO:0000313" key="8">
    <source>
        <dbReference type="EMBL" id="KNC46386.1"/>
    </source>
</evidence>
<dbReference type="eggNOG" id="KOG0044">
    <property type="taxonomic scope" value="Eukaryota"/>
</dbReference>
<proteinExistence type="inferred from homology"/>
<dbReference type="SUPFAM" id="SSF47473">
    <property type="entry name" value="EF-hand"/>
    <property type="match status" value="1"/>
</dbReference>
<evidence type="ECO:0000256" key="3">
    <source>
        <dbReference type="ARBA" id="ARBA00022723"/>
    </source>
</evidence>
<comment type="similarity">
    <text evidence="1">Belongs to the recoverin family.</text>
</comment>
<dbReference type="PROSITE" id="PS00018">
    <property type="entry name" value="EF_HAND_1"/>
    <property type="match status" value="1"/>
</dbReference>
<feature type="domain" description="EF-hand" evidence="7">
    <location>
        <begin position="115"/>
        <end position="150"/>
    </location>
</feature>
<dbReference type="OrthoDB" id="191686at2759"/>
<dbReference type="GO" id="GO:0005509">
    <property type="term" value="F:calcium ion binding"/>
    <property type="evidence" value="ECO:0007669"/>
    <property type="project" value="InterPro"/>
</dbReference>
<dbReference type="RefSeq" id="XP_013760679.1">
    <property type="nucleotide sequence ID" value="XM_013905225.1"/>
</dbReference>
<dbReference type="PANTHER" id="PTHR23055:SF178">
    <property type="entry name" value="NEUROCALCIN HOMOLOG"/>
    <property type="match status" value="1"/>
</dbReference>
<organism evidence="8 9">
    <name type="scientific">Thecamonas trahens ATCC 50062</name>
    <dbReference type="NCBI Taxonomy" id="461836"/>
    <lineage>
        <taxon>Eukaryota</taxon>
        <taxon>Apusozoa</taxon>
        <taxon>Apusomonadida</taxon>
        <taxon>Apusomonadidae</taxon>
        <taxon>Thecamonas</taxon>
    </lineage>
</organism>
<evidence type="ECO:0000313" key="9">
    <source>
        <dbReference type="Proteomes" id="UP000054408"/>
    </source>
</evidence>
<keyword evidence="9" id="KW-1185">Reference proteome</keyword>
<name>A0A0L0D2G9_THETB</name>
<evidence type="ECO:0000256" key="4">
    <source>
        <dbReference type="ARBA" id="ARBA00022737"/>
    </source>
</evidence>
<dbReference type="PROSITE" id="PS50222">
    <property type="entry name" value="EF_HAND_2"/>
    <property type="match status" value="2"/>
</dbReference>
<dbReference type="InterPro" id="IPR011992">
    <property type="entry name" value="EF-hand-dom_pair"/>
</dbReference>
<keyword evidence="6" id="KW-0449">Lipoprotein</keyword>
<feature type="domain" description="EF-hand" evidence="7">
    <location>
        <begin position="79"/>
        <end position="114"/>
    </location>
</feature>
<dbReference type="PANTHER" id="PTHR23055">
    <property type="entry name" value="CALCIUM BINDING PROTEINS"/>
    <property type="match status" value="1"/>
</dbReference>
<dbReference type="InterPro" id="IPR018247">
    <property type="entry name" value="EF_Hand_1_Ca_BS"/>
</dbReference>
<reference evidence="8 9" key="1">
    <citation type="submission" date="2010-05" db="EMBL/GenBank/DDBJ databases">
        <title>The Genome Sequence of Thecamonas trahens ATCC 50062.</title>
        <authorList>
            <consortium name="The Broad Institute Genome Sequencing Platform"/>
            <person name="Russ C."/>
            <person name="Cuomo C."/>
            <person name="Shea T."/>
            <person name="Young S.K."/>
            <person name="Zeng Q."/>
            <person name="Koehrsen M."/>
            <person name="Haas B."/>
            <person name="Borodovsky M."/>
            <person name="Guigo R."/>
            <person name="Alvarado L."/>
            <person name="Berlin A."/>
            <person name="Bochicchio J."/>
            <person name="Borenstein D."/>
            <person name="Chapman S."/>
            <person name="Chen Z."/>
            <person name="Freedman E."/>
            <person name="Gellesch M."/>
            <person name="Goldberg J."/>
            <person name="Griggs A."/>
            <person name="Gujja S."/>
            <person name="Heilman E."/>
            <person name="Heiman D."/>
            <person name="Hepburn T."/>
            <person name="Howarth C."/>
            <person name="Jen D."/>
            <person name="Larson L."/>
            <person name="Mehta T."/>
            <person name="Park D."/>
            <person name="Pearson M."/>
            <person name="Roberts A."/>
            <person name="Saif S."/>
            <person name="Shenoy N."/>
            <person name="Sisk P."/>
            <person name="Stolte C."/>
            <person name="Sykes S."/>
            <person name="Thomson T."/>
            <person name="Walk T."/>
            <person name="White J."/>
            <person name="Yandava C."/>
            <person name="Burger G."/>
            <person name="Gray M.W."/>
            <person name="Holland P.W.H."/>
            <person name="King N."/>
            <person name="Lang F.B.F."/>
            <person name="Roger A.J."/>
            <person name="Ruiz-Trillo I."/>
            <person name="Lander E."/>
            <person name="Nusbaum C."/>
        </authorList>
    </citation>
    <scope>NUCLEOTIDE SEQUENCE [LARGE SCALE GENOMIC DNA]</scope>
    <source>
        <strain evidence="8 9">ATCC 50062</strain>
    </source>
</reference>
<dbReference type="InterPro" id="IPR028846">
    <property type="entry name" value="Recoverin"/>
</dbReference>
<dbReference type="EMBL" id="GL349442">
    <property type="protein sequence ID" value="KNC46386.1"/>
    <property type="molecule type" value="Genomic_DNA"/>
</dbReference>
<gene>
    <name evidence="8" type="ORF">AMSG_02838</name>
</gene>